<name>A0A9N9BRW9_9GLOM</name>
<protein>
    <submittedName>
        <fullName evidence="1">9771_t:CDS:1</fullName>
    </submittedName>
</protein>
<reference evidence="1" key="1">
    <citation type="submission" date="2021-06" db="EMBL/GenBank/DDBJ databases">
        <authorList>
            <person name="Kallberg Y."/>
            <person name="Tangrot J."/>
            <person name="Rosling A."/>
        </authorList>
    </citation>
    <scope>NUCLEOTIDE SEQUENCE</scope>
    <source>
        <strain evidence="1">AZ414A</strain>
    </source>
</reference>
<gene>
    <name evidence="1" type="ORF">DEBURN_LOCUS8227</name>
</gene>
<organism evidence="1 2">
    <name type="scientific">Diversispora eburnea</name>
    <dbReference type="NCBI Taxonomy" id="1213867"/>
    <lineage>
        <taxon>Eukaryota</taxon>
        <taxon>Fungi</taxon>
        <taxon>Fungi incertae sedis</taxon>
        <taxon>Mucoromycota</taxon>
        <taxon>Glomeromycotina</taxon>
        <taxon>Glomeromycetes</taxon>
        <taxon>Diversisporales</taxon>
        <taxon>Diversisporaceae</taxon>
        <taxon>Diversispora</taxon>
    </lineage>
</organism>
<dbReference type="EMBL" id="CAJVPK010001155">
    <property type="protein sequence ID" value="CAG8573947.1"/>
    <property type="molecule type" value="Genomic_DNA"/>
</dbReference>
<comment type="caution">
    <text evidence="1">The sequence shown here is derived from an EMBL/GenBank/DDBJ whole genome shotgun (WGS) entry which is preliminary data.</text>
</comment>
<keyword evidence="2" id="KW-1185">Reference proteome</keyword>
<evidence type="ECO:0000313" key="1">
    <source>
        <dbReference type="EMBL" id="CAG8573947.1"/>
    </source>
</evidence>
<accession>A0A9N9BRW9</accession>
<dbReference type="Proteomes" id="UP000789706">
    <property type="component" value="Unassembled WGS sequence"/>
</dbReference>
<evidence type="ECO:0000313" key="2">
    <source>
        <dbReference type="Proteomes" id="UP000789706"/>
    </source>
</evidence>
<dbReference type="OrthoDB" id="2365308at2759"/>
<dbReference type="AlphaFoldDB" id="A0A9N9BRW9"/>
<sequence>MIILLLDFVNPVNAAGINLRGVCTADAGKIASLKIGPPKNFDLQVSFTAKTYTRGTPVLITIDVNKDEIDAMLIYAFGKGDDKFRVGITCGSTQADQNSTVVAVGQLATVVTLNWYPPNSSGNGDISFRALVINKNGYELITTNSLADSTHSPVSTNVNTATITKSSSAASTKSQSLPSKTSISKVTTNVPDPYSNAISDLSDVPNYCSDCESLSDNENDTKESSIDVSELIGFTNLNDTITQAFIYKLKEYQLYETMAILIKSGKLRLDQNEIPKKVRNMIERKGDNIPELKNILSK</sequence>
<proteinExistence type="predicted"/>